<evidence type="ECO:0000256" key="2">
    <source>
        <dbReference type="ARBA" id="ARBA00009853"/>
    </source>
</evidence>
<dbReference type="PANTHER" id="PTHR22911:SF6">
    <property type="entry name" value="SOLUTE CARRIER FAMILY 35 MEMBER G1"/>
    <property type="match status" value="1"/>
</dbReference>
<organism evidence="8 9">
    <name type="scientific">Neogemmobacter tilapiae</name>
    <dbReference type="NCBI Taxonomy" id="875041"/>
    <lineage>
        <taxon>Bacteria</taxon>
        <taxon>Pseudomonadati</taxon>
        <taxon>Pseudomonadota</taxon>
        <taxon>Alphaproteobacteria</taxon>
        <taxon>Rhodobacterales</taxon>
        <taxon>Paracoccaceae</taxon>
        <taxon>Neogemmobacter</taxon>
    </lineage>
</organism>
<feature type="transmembrane region" description="Helical" evidence="6">
    <location>
        <begin position="265"/>
        <end position="286"/>
    </location>
</feature>
<sequence length="289" mass="30083">MDQAGRPLMGVALVSLAVFLFALSDVVGKHLMTLYPVPFVQAGRYLVNLSLLLVIMAPRHGAGLWQTRRTGLVLLRGGILAMASLTMGHALRLMPVGEAVTISYLAPFLLMLASGPVLGERVPGAAWVGAGVAFCGVLLILRPGSGLDPVGVIWALANAGLATGYMLTTRMLTRSETTMAMLFHVALVGSVIFVGMALADWPAVLPGAGDAGLILLLGCLATGGHFLFTAAFREAPAALLAPINYVHLVWAGLLGWLVFDHLPDALSIAGMALVLAAGMSVALRAARQS</sequence>
<comment type="similarity">
    <text evidence="2">Belongs to the drug/metabolite transporter (DMT) superfamily. 10 TMS drug/metabolite exporter (DME) (TC 2.A.7.3) family.</text>
</comment>
<dbReference type="GO" id="GO:0016020">
    <property type="term" value="C:membrane"/>
    <property type="evidence" value="ECO:0007669"/>
    <property type="project" value="UniProtKB-SubCell"/>
</dbReference>
<evidence type="ECO:0000259" key="7">
    <source>
        <dbReference type="Pfam" id="PF00892"/>
    </source>
</evidence>
<feature type="transmembrane region" description="Helical" evidence="6">
    <location>
        <begin position="211"/>
        <end position="232"/>
    </location>
</feature>
<evidence type="ECO:0000256" key="6">
    <source>
        <dbReference type="SAM" id="Phobius"/>
    </source>
</evidence>
<evidence type="ECO:0000256" key="4">
    <source>
        <dbReference type="ARBA" id="ARBA00022989"/>
    </source>
</evidence>
<dbReference type="RefSeq" id="WP_229804824.1">
    <property type="nucleotide sequence ID" value="NZ_BMYJ01000010.1"/>
</dbReference>
<feature type="domain" description="EamA" evidence="7">
    <location>
        <begin position="9"/>
        <end position="141"/>
    </location>
</feature>
<comment type="caution">
    <text evidence="8">The sequence shown here is derived from an EMBL/GenBank/DDBJ whole genome shotgun (WGS) entry which is preliminary data.</text>
</comment>
<feature type="transmembrane region" description="Helical" evidence="6">
    <location>
        <begin position="73"/>
        <end position="93"/>
    </location>
</feature>
<dbReference type="InterPro" id="IPR037185">
    <property type="entry name" value="EmrE-like"/>
</dbReference>
<evidence type="ECO:0000256" key="1">
    <source>
        <dbReference type="ARBA" id="ARBA00004141"/>
    </source>
</evidence>
<evidence type="ECO:0000256" key="5">
    <source>
        <dbReference type="ARBA" id="ARBA00023136"/>
    </source>
</evidence>
<evidence type="ECO:0000256" key="3">
    <source>
        <dbReference type="ARBA" id="ARBA00022692"/>
    </source>
</evidence>
<keyword evidence="3 6" id="KW-0812">Transmembrane</keyword>
<feature type="transmembrane region" description="Helical" evidence="6">
    <location>
        <begin position="44"/>
        <end position="61"/>
    </location>
</feature>
<comment type="subcellular location">
    <subcellularLocation>
        <location evidence="1">Membrane</location>
        <topology evidence="1">Multi-pass membrane protein</topology>
    </subcellularLocation>
</comment>
<feature type="transmembrane region" description="Helical" evidence="6">
    <location>
        <begin position="125"/>
        <end position="144"/>
    </location>
</feature>
<dbReference type="Proteomes" id="UP000638981">
    <property type="component" value="Unassembled WGS sequence"/>
</dbReference>
<evidence type="ECO:0000313" key="9">
    <source>
        <dbReference type="Proteomes" id="UP000638981"/>
    </source>
</evidence>
<keyword evidence="4 6" id="KW-1133">Transmembrane helix</keyword>
<feature type="transmembrane region" description="Helical" evidence="6">
    <location>
        <begin position="180"/>
        <end position="199"/>
    </location>
</feature>
<reference evidence="8" key="1">
    <citation type="journal article" date="2014" name="Int. J. Syst. Evol. Microbiol.">
        <title>Complete genome sequence of Corynebacterium casei LMG S-19264T (=DSM 44701T), isolated from a smear-ripened cheese.</title>
        <authorList>
            <consortium name="US DOE Joint Genome Institute (JGI-PGF)"/>
            <person name="Walter F."/>
            <person name="Albersmeier A."/>
            <person name="Kalinowski J."/>
            <person name="Ruckert C."/>
        </authorList>
    </citation>
    <scope>NUCLEOTIDE SEQUENCE</scope>
    <source>
        <strain evidence="8">KCTC 23310</strain>
    </source>
</reference>
<dbReference type="Pfam" id="PF00892">
    <property type="entry name" value="EamA"/>
    <property type="match status" value="2"/>
</dbReference>
<feature type="transmembrane region" description="Helical" evidence="6">
    <location>
        <begin position="239"/>
        <end position="259"/>
    </location>
</feature>
<evidence type="ECO:0000313" key="8">
    <source>
        <dbReference type="EMBL" id="GHC63216.1"/>
    </source>
</evidence>
<feature type="transmembrane region" description="Helical" evidence="6">
    <location>
        <begin position="99"/>
        <end position="118"/>
    </location>
</feature>
<reference evidence="8" key="2">
    <citation type="submission" date="2020-09" db="EMBL/GenBank/DDBJ databases">
        <authorList>
            <person name="Sun Q."/>
            <person name="Kim S."/>
        </authorList>
    </citation>
    <scope>NUCLEOTIDE SEQUENCE</scope>
    <source>
        <strain evidence="8">KCTC 23310</strain>
    </source>
</reference>
<feature type="domain" description="EamA" evidence="7">
    <location>
        <begin position="151"/>
        <end position="277"/>
    </location>
</feature>
<dbReference type="EMBL" id="BMYJ01000010">
    <property type="protein sequence ID" value="GHC63216.1"/>
    <property type="molecule type" value="Genomic_DNA"/>
</dbReference>
<name>A0A918WP73_9RHOB</name>
<gene>
    <name evidence="8" type="ORF">GCM10007315_29230</name>
</gene>
<dbReference type="SUPFAM" id="SSF103481">
    <property type="entry name" value="Multidrug resistance efflux transporter EmrE"/>
    <property type="match status" value="2"/>
</dbReference>
<dbReference type="InterPro" id="IPR000620">
    <property type="entry name" value="EamA_dom"/>
</dbReference>
<proteinExistence type="inferred from homology"/>
<protein>
    <submittedName>
        <fullName evidence="8">Membrane protein</fullName>
    </submittedName>
</protein>
<dbReference type="AlphaFoldDB" id="A0A918WP73"/>
<accession>A0A918WP73</accession>
<feature type="transmembrane region" description="Helical" evidence="6">
    <location>
        <begin position="150"/>
        <end position="168"/>
    </location>
</feature>
<dbReference type="PANTHER" id="PTHR22911">
    <property type="entry name" value="ACYL-MALONYL CONDENSING ENZYME-RELATED"/>
    <property type="match status" value="1"/>
</dbReference>
<keyword evidence="9" id="KW-1185">Reference proteome</keyword>
<keyword evidence="5 6" id="KW-0472">Membrane</keyword>